<gene>
    <name evidence="8" type="ORF">LTR84_008871</name>
</gene>
<feature type="transmembrane region" description="Helical" evidence="6">
    <location>
        <begin position="336"/>
        <end position="360"/>
    </location>
</feature>
<comment type="subcellular location">
    <subcellularLocation>
        <location evidence="1">Membrane</location>
        <topology evidence="1">Multi-pass membrane protein</topology>
    </subcellularLocation>
</comment>
<dbReference type="SUPFAM" id="SSF103473">
    <property type="entry name" value="MFS general substrate transporter"/>
    <property type="match status" value="1"/>
</dbReference>
<feature type="transmembrane region" description="Helical" evidence="6">
    <location>
        <begin position="369"/>
        <end position="389"/>
    </location>
</feature>
<feature type="transmembrane region" description="Helical" evidence="6">
    <location>
        <begin position="47"/>
        <end position="64"/>
    </location>
</feature>
<evidence type="ECO:0000256" key="4">
    <source>
        <dbReference type="ARBA" id="ARBA00022989"/>
    </source>
</evidence>
<dbReference type="GO" id="GO:0022857">
    <property type="term" value="F:transmembrane transporter activity"/>
    <property type="evidence" value="ECO:0007669"/>
    <property type="project" value="InterPro"/>
</dbReference>
<evidence type="ECO:0000256" key="1">
    <source>
        <dbReference type="ARBA" id="ARBA00004141"/>
    </source>
</evidence>
<feature type="transmembrane region" description="Helical" evidence="6">
    <location>
        <begin position="462"/>
        <end position="483"/>
    </location>
</feature>
<keyword evidence="5 6" id="KW-0472">Membrane</keyword>
<evidence type="ECO:0000256" key="3">
    <source>
        <dbReference type="ARBA" id="ARBA00022692"/>
    </source>
</evidence>
<dbReference type="GeneID" id="89977033"/>
<dbReference type="FunFam" id="1.20.1250.20:FF:000057">
    <property type="entry name" value="MFS general substrate transporter"/>
    <property type="match status" value="1"/>
</dbReference>
<dbReference type="RefSeq" id="XP_064701389.1">
    <property type="nucleotide sequence ID" value="XM_064852414.1"/>
</dbReference>
<protein>
    <recommendedName>
        <fullName evidence="7">Major facilitator superfamily (MFS) profile domain-containing protein</fullName>
    </recommendedName>
</protein>
<feature type="transmembrane region" description="Helical" evidence="6">
    <location>
        <begin position="143"/>
        <end position="164"/>
    </location>
</feature>
<dbReference type="PANTHER" id="PTHR43791">
    <property type="entry name" value="PERMEASE-RELATED"/>
    <property type="match status" value="1"/>
</dbReference>
<comment type="caution">
    <text evidence="8">The sequence shown here is derived from an EMBL/GenBank/DDBJ whole genome shotgun (WGS) entry which is preliminary data.</text>
</comment>
<evidence type="ECO:0000256" key="2">
    <source>
        <dbReference type="ARBA" id="ARBA00022448"/>
    </source>
</evidence>
<accession>A0AAV9MXY1</accession>
<keyword evidence="3 6" id="KW-0812">Transmembrane</keyword>
<proteinExistence type="predicted"/>
<dbReference type="PROSITE" id="PS50850">
    <property type="entry name" value="MFS"/>
    <property type="match status" value="1"/>
</dbReference>
<dbReference type="Pfam" id="PF07690">
    <property type="entry name" value="MFS_1"/>
    <property type="match status" value="1"/>
</dbReference>
<feature type="transmembrane region" description="Helical" evidence="6">
    <location>
        <begin position="429"/>
        <end position="450"/>
    </location>
</feature>
<feature type="transmembrane region" description="Helical" evidence="6">
    <location>
        <begin position="195"/>
        <end position="217"/>
    </location>
</feature>
<evidence type="ECO:0000256" key="6">
    <source>
        <dbReference type="SAM" id="Phobius"/>
    </source>
</evidence>
<dbReference type="InterPro" id="IPR011701">
    <property type="entry name" value="MFS"/>
</dbReference>
<dbReference type="InterPro" id="IPR036259">
    <property type="entry name" value="MFS_trans_sf"/>
</dbReference>
<evidence type="ECO:0000256" key="5">
    <source>
        <dbReference type="ARBA" id="ARBA00023136"/>
    </source>
</evidence>
<feature type="transmembrane region" description="Helical" evidence="6">
    <location>
        <begin position="395"/>
        <end position="417"/>
    </location>
</feature>
<organism evidence="8 9">
    <name type="scientific">Exophiala bonariae</name>
    <dbReference type="NCBI Taxonomy" id="1690606"/>
    <lineage>
        <taxon>Eukaryota</taxon>
        <taxon>Fungi</taxon>
        <taxon>Dikarya</taxon>
        <taxon>Ascomycota</taxon>
        <taxon>Pezizomycotina</taxon>
        <taxon>Eurotiomycetes</taxon>
        <taxon>Chaetothyriomycetidae</taxon>
        <taxon>Chaetothyriales</taxon>
        <taxon>Herpotrichiellaceae</taxon>
        <taxon>Exophiala</taxon>
    </lineage>
</organism>
<sequence length="493" mass="54473">MDVGTTKITNPKHIEDSFIADLAVKDAVAVQEVEIDPALERKLRWKIDLYLMPALWILLVFSYIDRSNLGNARVAGMYTDLKLKDKDYYHAVVTFQVGYLIAGTPSNMVLVRARPSLYIPALMFLWGTCATCLGAVQNKHQLLAVRFLLGITEAGFAPGVFFLISSWYKREEQSVSTSMINAYRSLSSSFRSKRFIFFLSASILSGAFGGIIAGLIARHLNGAQGLPGWRWLFIVEGTLTAGISFIVPFFLLDFPATSKRLSPEEKKMAIARLAKEDITSRNANVATRLTHWRAFISAITNWRLYFLALPYMQLVGSSALAYFYPYLIQGLGYTAINAQFMTAPLYVVALAIAIPTSILADKFSTKRSLFVATIMLIGSVFCGLATGIRAYIPRYVFLCFINSAIWTGSPIALSYATSQLGPVDTETRAISLGIVNGLSQLAQVYGSALFPSRDAPDYLVGFGTYTGLFAVGSIIAFAGHFLLRKYPYRADFE</sequence>
<evidence type="ECO:0000259" key="7">
    <source>
        <dbReference type="PROSITE" id="PS50850"/>
    </source>
</evidence>
<dbReference type="AlphaFoldDB" id="A0AAV9MXY1"/>
<keyword evidence="9" id="KW-1185">Reference proteome</keyword>
<name>A0AAV9MXY1_9EURO</name>
<dbReference type="Gene3D" id="1.20.1250.20">
    <property type="entry name" value="MFS general substrate transporter like domains"/>
    <property type="match status" value="2"/>
</dbReference>
<feature type="domain" description="Major facilitator superfamily (MFS) profile" evidence="7">
    <location>
        <begin position="1"/>
        <end position="490"/>
    </location>
</feature>
<feature type="transmembrane region" description="Helical" evidence="6">
    <location>
        <begin position="88"/>
        <end position="110"/>
    </location>
</feature>
<evidence type="ECO:0000313" key="9">
    <source>
        <dbReference type="Proteomes" id="UP001358417"/>
    </source>
</evidence>
<keyword evidence="4 6" id="KW-1133">Transmembrane helix</keyword>
<dbReference type="EMBL" id="JAVRRD010000034">
    <property type="protein sequence ID" value="KAK5045778.1"/>
    <property type="molecule type" value="Genomic_DNA"/>
</dbReference>
<dbReference type="GO" id="GO:0016020">
    <property type="term" value="C:membrane"/>
    <property type="evidence" value="ECO:0007669"/>
    <property type="project" value="UniProtKB-SubCell"/>
</dbReference>
<feature type="transmembrane region" description="Helical" evidence="6">
    <location>
        <begin position="229"/>
        <end position="252"/>
    </location>
</feature>
<feature type="transmembrane region" description="Helical" evidence="6">
    <location>
        <begin position="117"/>
        <end position="137"/>
    </location>
</feature>
<dbReference type="InterPro" id="IPR020846">
    <property type="entry name" value="MFS_dom"/>
</dbReference>
<reference evidence="8 9" key="1">
    <citation type="submission" date="2023-08" db="EMBL/GenBank/DDBJ databases">
        <title>Black Yeasts Isolated from many extreme environments.</title>
        <authorList>
            <person name="Coleine C."/>
            <person name="Stajich J.E."/>
            <person name="Selbmann L."/>
        </authorList>
    </citation>
    <scope>NUCLEOTIDE SEQUENCE [LARGE SCALE GENOMIC DNA]</scope>
    <source>
        <strain evidence="8 9">CCFEE 5792</strain>
    </source>
</reference>
<dbReference type="PANTHER" id="PTHR43791:SF38">
    <property type="entry name" value="MAJOR FACILITATOR SUPERFAMILY (MFS) PROFILE DOMAIN-CONTAINING PROTEIN"/>
    <property type="match status" value="1"/>
</dbReference>
<evidence type="ECO:0000313" key="8">
    <source>
        <dbReference type="EMBL" id="KAK5045778.1"/>
    </source>
</evidence>
<keyword evidence="2" id="KW-0813">Transport</keyword>
<dbReference type="Proteomes" id="UP001358417">
    <property type="component" value="Unassembled WGS sequence"/>
</dbReference>
<feature type="transmembrane region" description="Helical" evidence="6">
    <location>
        <begin position="304"/>
        <end position="324"/>
    </location>
</feature>